<gene>
    <name evidence="4" type="ORF">CIT31_29320</name>
</gene>
<dbReference type="PANTHER" id="PTHR11748:SF114">
    <property type="entry name" value="ARYL-ALCOHOL OXIDASE VANILLYL-ALCOHOL OXIDASE (AFU_ORTHOLOGUE AFUA_3G09500)-RELATED"/>
    <property type="match status" value="1"/>
</dbReference>
<name>A0A271K8M1_9HYPH</name>
<accession>A0A271K8M1</accession>
<dbReference type="Pfam" id="PF01565">
    <property type="entry name" value="FAD_binding_4"/>
    <property type="match status" value="1"/>
</dbReference>
<dbReference type="GO" id="GO:0004458">
    <property type="term" value="F:D-lactate dehydrogenase (cytochrome) activity"/>
    <property type="evidence" value="ECO:0007669"/>
    <property type="project" value="TreeGrafter"/>
</dbReference>
<evidence type="ECO:0000256" key="2">
    <source>
        <dbReference type="ARBA" id="ARBA00022827"/>
    </source>
</evidence>
<dbReference type="PROSITE" id="PS51387">
    <property type="entry name" value="FAD_PCMH"/>
    <property type="match status" value="1"/>
</dbReference>
<dbReference type="InterPro" id="IPR016164">
    <property type="entry name" value="FAD-linked_Oxase-like_C"/>
</dbReference>
<dbReference type="InterPro" id="IPR016171">
    <property type="entry name" value="Vanillyl_alc_oxidase_C-sub2"/>
</dbReference>
<comment type="caution">
    <text evidence="4">The sequence shown here is derived from an EMBL/GenBank/DDBJ whole genome shotgun (WGS) entry which is preliminary data.</text>
</comment>
<dbReference type="InterPro" id="IPR016169">
    <property type="entry name" value="FAD-bd_PCMH_sub2"/>
</dbReference>
<dbReference type="SUPFAM" id="SSF56176">
    <property type="entry name" value="FAD-binding/transporter-associated domain-like"/>
    <property type="match status" value="1"/>
</dbReference>
<keyword evidence="1" id="KW-0285">Flavoprotein</keyword>
<organism evidence="4 5">
    <name type="scientific">Mesorhizobium wenxiniae</name>
    <dbReference type="NCBI Taxonomy" id="2014805"/>
    <lineage>
        <taxon>Bacteria</taxon>
        <taxon>Pseudomonadati</taxon>
        <taxon>Pseudomonadota</taxon>
        <taxon>Alphaproteobacteria</taxon>
        <taxon>Hyphomicrobiales</taxon>
        <taxon>Phyllobacteriaceae</taxon>
        <taxon>Mesorhizobium</taxon>
    </lineage>
</organism>
<evidence type="ECO:0000313" key="4">
    <source>
        <dbReference type="EMBL" id="PAP92086.1"/>
    </source>
</evidence>
<dbReference type="Gene3D" id="3.30.465.10">
    <property type="match status" value="1"/>
</dbReference>
<dbReference type="RefSeq" id="WP_095521410.1">
    <property type="nucleotide sequence ID" value="NZ_NPKH01000037.1"/>
</dbReference>
<dbReference type="PANTHER" id="PTHR11748">
    <property type="entry name" value="D-LACTATE DEHYDROGENASE"/>
    <property type="match status" value="1"/>
</dbReference>
<dbReference type="InterPro" id="IPR016170">
    <property type="entry name" value="Cytok_DH_C_sf"/>
</dbReference>
<evidence type="ECO:0000259" key="3">
    <source>
        <dbReference type="PROSITE" id="PS51387"/>
    </source>
</evidence>
<keyword evidence="2" id="KW-0274">FAD</keyword>
<dbReference type="GO" id="GO:0071949">
    <property type="term" value="F:FAD binding"/>
    <property type="evidence" value="ECO:0007669"/>
    <property type="project" value="InterPro"/>
</dbReference>
<evidence type="ECO:0000256" key="1">
    <source>
        <dbReference type="ARBA" id="ARBA00022630"/>
    </source>
</evidence>
<dbReference type="AlphaFoldDB" id="A0A271K8M1"/>
<dbReference type="InterPro" id="IPR006094">
    <property type="entry name" value="Oxid_FAD_bind_N"/>
</dbReference>
<dbReference type="InterPro" id="IPR016166">
    <property type="entry name" value="FAD-bd_PCMH"/>
</dbReference>
<dbReference type="InterPro" id="IPR016167">
    <property type="entry name" value="FAD-bd_PCMH_sub1"/>
</dbReference>
<feature type="domain" description="FAD-binding PCMH-type" evidence="3">
    <location>
        <begin position="43"/>
        <end position="231"/>
    </location>
</feature>
<protein>
    <submittedName>
        <fullName evidence="4">FAD-binding oxidoreductase</fullName>
    </submittedName>
</protein>
<dbReference type="Gene3D" id="3.40.462.10">
    <property type="entry name" value="FAD-linked oxidases, C-terminal domain"/>
    <property type="match status" value="1"/>
</dbReference>
<dbReference type="InterPro" id="IPR036318">
    <property type="entry name" value="FAD-bd_PCMH-like_sf"/>
</dbReference>
<sequence length="510" mass="55666">MNLNSQAQTPKFLDIVRRSIGDDWVHTADATVSRYGETTLPGSDNPPPAVVYPGSVDEVVAIVNAANETGTQLFPISNGNNISQGSRAPVGANQIVVDLGRRMNRILDFNEDMGIATVEPGVSYQQMHDELVRRGDRFMVDVTSGPPAGSVLGNALDKGAGYTPYADHFAMTCGMEIVLGNGQRLRTGDGALETARNWHMSKYSYGPYLDGLFVQSNYGIVTQAGFWLMPKPPAIRSFAFTFDNDDDLGDIVAAIRPLRMSGFVPTMMRLCNDLWLLASETSHPSYVSGRSITDDERKDLQRAHNLGSWTVSGAFYGASDAQIAPMVERVRSHFASLGRGRYISHEEAMESPTLASAVAAYAGVPSVHEMKQLAWRPGGGMASFTPGVPMDRDLVLQSSRKSREILRSHGLEYLKMYVCGPRFARGLHHLLWNRTVEAEDRAADQAYKALAAAYTDLGLQVGRSPIRYQDFHMSLLGDATRKTCEAIKDVLDPRGIIAPGRYGIGRAATA</sequence>
<dbReference type="EMBL" id="NPKH01000037">
    <property type="protein sequence ID" value="PAP92086.1"/>
    <property type="molecule type" value="Genomic_DNA"/>
</dbReference>
<proteinExistence type="predicted"/>
<dbReference type="SUPFAM" id="SSF55103">
    <property type="entry name" value="FAD-linked oxidases, C-terminal domain"/>
    <property type="match status" value="1"/>
</dbReference>
<dbReference type="Gene3D" id="3.30.43.10">
    <property type="entry name" value="Uridine Diphospho-n-acetylenolpyruvylglucosamine Reductase, domain 2"/>
    <property type="match status" value="1"/>
</dbReference>
<dbReference type="OrthoDB" id="9811557at2"/>
<dbReference type="Proteomes" id="UP000215931">
    <property type="component" value="Unassembled WGS sequence"/>
</dbReference>
<dbReference type="GO" id="GO:0008720">
    <property type="term" value="F:D-lactate dehydrogenase (NAD+) activity"/>
    <property type="evidence" value="ECO:0007669"/>
    <property type="project" value="TreeGrafter"/>
</dbReference>
<dbReference type="Gene3D" id="1.10.45.10">
    <property type="entry name" value="Vanillyl-alcohol Oxidase, Chain A, domain 4"/>
    <property type="match status" value="1"/>
</dbReference>
<reference evidence="4 5" key="1">
    <citation type="submission" date="2017-08" db="EMBL/GenBank/DDBJ databases">
        <title>Mesorhizobium wenxinae sp. nov., a novel rhizobial species isolated from root nodules of chickpea (Cicer arietinum L.).</title>
        <authorList>
            <person name="Zhang J."/>
        </authorList>
    </citation>
    <scope>NUCLEOTIDE SEQUENCE [LARGE SCALE GENOMIC DNA]</scope>
    <source>
        <strain evidence="5">WYCCWR 10019</strain>
    </source>
</reference>
<evidence type="ECO:0000313" key="5">
    <source>
        <dbReference type="Proteomes" id="UP000215931"/>
    </source>
</evidence>
<keyword evidence="5" id="KW-1185">Reference proteome</keyword>
<dbReference type="GO" id="GO:1903457">
    <property type="term" value="P:lactate catabolic process"/>
    <property type="evidence" value="ECO:0007669"/>
    <property type="project" value="TreeGrafter"/>
</dbReference>